<dbReference type="InterPro" id="IPR016135">
    <property type="entry name" value="UBQ-conjugating_enzyme/RWD"/>
</dbReference>
<sequence>MPLETLSKSYEAYEKSFQSFLDHSTARQSIVKCVQGGTKRALMEISDKNRPFRILGIGSGKGEMDVLMIHSVAAHFKANETETKPAIHSVVVEPSSFLLEKFKESASSMPASLTALAEVSFEWRQMTFQEYQRLIADDKSKPRQDFIHFIHSIYYMDAEDALQSCFEKYLGEKGAILCLVQTEASFFAKVQRKFKGKLTFGSEDMTIYTKEDLATIATRSTGWSYDEITQEFSIDITKCFGEPSEESDLLLDFLTHQKNFRVTADRALKDEVMDFFRESMVTDESGGKYLKAEMAAVYDFPELCQTDVVKALKQFNSLQPLEGMFVYNDGREVELFSLEGTIPVLIRGIKYNIPIQLWLQKRHPYVPPLVIVTPTDTMEITPSPLVDTNGNVYHPCLHTWHLESKSNLLDLLQILCEVFAMRPPVCTKITELQLQQTGNSQSYLLQENSSLPRRAPTTEDNIVLPRRLIPTEQQLRDKNEELSQQRTRFQAQLQEKEEEKANLLGEKEQQERYAERQLREMSQQLAHVQG</sequence>
<dbReference type="SUPFAM" id="SSF53335">
    <property type="entry name" value="S-adenosyl-L-methionine-dependent methyltransferases"/>
    <property type="match status" value="1"/>
</dbReference>
<feature type="compositionally biased region" description="Basic and acidic residues" evidence="1">
    <location>
        <begin position="474"/>
        <end position="483"/>
    </location>
</feature>
<dbReference type="AlphaFoldDB" id="A0A2B4RB40"/>
<reference evidence="4" key="1">
    <citation type="journal article" date="2017" name="bioRxiv">
        <title>Comparative analysis of the genomes of Stylophora pistillata and Acropora digitifera provides evidence for extensive differences between species of corals.</title>
        <authorList>
            <person name="Voolstra C.R."/>
            <person name="Li Y."/>
            <person name="Liew Y.J."/>
            <person name="Baumgarten S."/>
            <person name="Zoccola D."/>
            <person name="Flot J.-F."/>
            <person name="Tambutte S."/>
            <person name="Allemand D."/>
            <person name="Aranda M."/>
        </authorList>
    </citation>
    <scope>NUCLEOTIDE SEQUENCE [LARGE SCALE GENOMIC DNA]</scope>
</reference>
<feature type="domain" description="UEV" evidence="2">
    <location>
        <begin position="285"/>
        <end position="429"/>
    </location>
</feature>
<keyword evidence="3" id="KW-0808">Transferase</keyword>
<dbReference type="SUPFAM" id="SSF54495">
    <property type="entry name" value="UBC-like"/>
    <property type="match status" value="1"/>
</dbReference>
<feature type="compositionally biased region" description="Polar residues" evidence="1">
    <location>
        <begin position="520"/>
        <end position="530"/>
    </location>
</feature>
<dbReference type="PROSITE" id="PS51322">
    <property type="entry name" value="UEV"/>
    <property type="match status" value="1"/>
</dbReference>
<evidence type="ECO:0000313" key="3">
    <source>
        <dbReference type="EMBL" id="PFX14033.1"/>
    </source>
</evidence>
<keyword evidence="4" id="KW-1185">Reference proteome</keyword>
<name>A0A2B4RB40_STYPI</name>
<feature type="region of interest" description="Disordered" evidence="1">
    <location>
        <begin position="473"/>
        <end position="530"/>
    </location>
</feature>
<dbReference type="InterPro" id="IPR008883">
    <property type="entry name" value="UEV_N"/>
</dbReference>
<proteinExistence type="predicted"/>
<accession>A0A2B4RB40</accession>
<dbReference type="GO" id="GO:0000813">
    <property type="term" value="C:ESCRT I complex"/>
    <property type="evidence" value="ECO:0007669"/>
    <property type="project" value="TreeGrafter"/>
</dbReference>
<dbReference type="Gene3D" id="3.40.50.150">
    <property type="entry name" value="Vaccinia Virus protein VP39"/>
    <property type="match status" value="1"/>
</dbReference>
<gene>
    <name evidence="3" type="primary">hnmt</name>
    <name evidence="3" type="ORF">AWC38_SpisGene21841</name>
</gene>
<dbReference type="GO" id="GO:0008333">
    <property type="term" value="P:endosome to lysosome transport"/>
    <property type="evidence" value="ECO:0007669"/>
    <property type="project" value="TreeGrafter"/>
</dbReference>
<dbReference type="STRING" id="50429.A0A2B4RB40"/>
<dbReference type="InterPro" id="IPR052070">
    <property type="entry name" value="ESCRT-I_UEV_domain"/>
</dbReference>
<dbReference type="GO" id="GO:0032259">
    <property type="term" value="P:methylation"/>
    <property type="evidence" value="ECO:0007669"/>
    <property type="project" value="UniProtKB-KW"/>
</dbReference>
<dbReference type="GO" id="GO:0015031">
    <property type="term" value="P:protein transport"/>
    <property type="evidence" value="ECO:0007669"/>
    <property type="project" value="InterPro"/>
</dbReference>
<evidence type="ECO:0000313" key="4">
    <source>
        <dbReference type="Proteomes" id="UP000225706"/>
    </source>
</evidence>
<organism evidence="3 4">
    <name type="scientific">Stylophora pistillata</name>
    <name type="common">Smooth cauliflower coral</name>
    <dbReference type="NCBI Taxonomy" id="50429"/>
    <lineage>
        <taxon>Eukaryota</taxon>
        <taxon>Metazoa</taxon>
        <taxon>Cnidaria</taxon>
        <taxon>Anthozoa</taxon>
        <taxon>Hexacorallia</taxon>
        <taxon>Scleractinia</taxon>
        <taxon>Astrocoeniina</taxon>
        <taxon>Pocilloporidae</taxon>
        <taxon>Stylophora</taxon>
    </lineage>
</organism>
<dbReference type="Pfam" id="PF05743">
    <property type="entry name" value="UEV"/>
    <property type="match status" value="1"/>
</dbReference>
<dbReference type="Proteomes" id="UP000225706">
    <property type="component" value="Unassembled WGS sequence"/>
</dbReference>
<evidence type="ECO:0000256" key="1">
    <source>
        <dbReference type="SAM" id="MobiDB-lite"/>
    </source>
</evidence>
<dbReference type="EMBL" id="LSMT01000850">
    <property type="protein sequence ID" value="PFX14033.1"/>
    <property type="molecule type" value="Genomic_DNA"/>
</dbReference>
<feature type="compositionally biased region" description="Basic and acidic residues" evidence="1">
    <location>
        <begin position="494"/>
        <end position="519"/>
    </location>
</feature>
<evidence type="ECO:0000259" key="2">
    <source>
        <dbReference type="PROSITE" id="PS51322"/>
    </source>
</evidence>
<dbReference type="OrthoDB" id="5984880at2759"/>
<dbReference type="GO" id="GO:0008168">
    <property type="term" value="F:methyltransferase activity"/>
    <property type="evidence" value="ECO:0007669"/>
    <property type="project" value="UniProtKB-KW"/>
</dbReference>
<dbReference type="InterPro" id="IPR029063">
    <property type="entry name" value="SAM-dependent_MTases_sf"/>
</dbReference>
<protein>
    <submittedName>
        <fullName evidence="3">Histamine N-methyltransferase</fullName>
    </submittedName>
</protein>
<dbReference type="CDD" id="cd11685">
    <property type="entry name" value="UEV_TSG101-like"/>
    <property type="match status" value="1"/>
</dbReference>
<dbReference type="GO" id="GO:0043130">
    <property type="term" value="F:ubiquitin binding"/>
    <property type="evidence" value="ECO:0007669"/>
    <property type="project" value="TreeGrafter"/>
</dbReference>
<comment type="caution">
    <text evidence="3">The sequence shown here is derived from an EMBL/GenBank/DDBJ whole genome shotgun (WGS) entry which is preliminary data.</text>
</comment>
<dbReference type="PANTHER" id="PTHR23306:SF3">
    <property type="entry name" value="TUMOR SUPPRESSOR PROTEIN 101"/>
    <property type="match status" value="1"/>
</dbReference>
<dbReference type="PANTHER" id="PTHR23306">
    <property type="entry name" value="TUMOR SUSCEPTIBILITY GENE 101 PROTEIN-RELATED"/>
    <property type="match status" value="1"/>
</dbReference>
<keyword evidence="3" id="KW-0489">Methyltransferase</keyword>